<dbReference type="InParanoid" id="C7Z0S2"/>
<dbReference type="InterPro" id="IPR007219">
    <property type="entry name" value="XnlR_reg_dom"/>
</dbReference>
<evidence type="ECO:0000313" key="4">
    <source>
        <dbReference type="Proteomes" id="UP000005206"/>
    </source>
</evidence>
<dbReference type="VEuPathDB" id="FungiDB:NECHADRAFT_39764"/>
<dbReference type="Proteomes" id="UP000005206">
    <property type="component" value="Chromosome 5"/>
</dbReference>
<dbReference type="GO" id="GO:0008270">
    <property type="term" value="F:zinc ion binding"/>
    <property type="evidence" value="ECO:0007669"/>
    <property type="project" value="InterPro"/>
</dbReference>
<feature type="non-terminal residue" evidence="3">
    <location>
        <position position="1"/>
    </location>
</feature>
<dbReference type="GO" id="GO:0003700">
    <property type="term" value="F:DNA-binding transcription factor activity"/>
    <property type="evidence" value="ECO:0007669"/>
    <property type="project" value="InterPro"/>
</dbReference>
<dbReference type="PANTHER" id="PTHR46910">
    <property type="entry name" value="TRANSCRIPTION FACTOR PDR1"/>
    <property type="match status" value="1"/>
</dbReference>
<dbReference type="CDD" id="cd12148">
    <property type="entry name" value="fungal_TF_MHR"/>
    <property type="match status" value="1"/>
</dbReference>
<feature type="domain" description="Xylanolytic transcriptional activator regulatory" evidence="2">
    <location>
        <begin position="206"/>
        <end position="268"/>
    </location>
</feature>
<dbReference type="EMBL" id="GG698905">
    <property type="protein sequence ID" value="EEU42249.1"/>
    <property type="molecule type" value="Genomic_DNA"/>
</dbReference>
<evidence type="ECO:0000256" key="1">
    <source>
        <dbReference type="ARBA" id="ARBA00023242"/>
    </source>
</evidence>
<evidence type="ECO:0000313" key="3">
    <source>
        <dbReference type="EMBL" id="EEU42249.1"/>
    </source>
</evidence>
<gene>
    <name evidence="3" type="ORF">NECHADRAFT_39764</name>
</gene>
<dbReference type="GO" id="GO:0003677">
    <property type="term" value="F:DNA binding"/>
    <property type="evidence" value="ECO:0007669"/>
    <property type="project" value="InterPro"/>
</dbReference>
<protein>
    <recommendedName>
        <fullName evidence="2">Xylanolytic transcriptional activator regulatory domain-containing protein</fullName>
    </recommendedName>
</protein>
<dbReference type="PANTHER" id="PTHR46910:SF32">
    <property type="entry name" value="TRANSCRIPTION FACTOR DOMAIN-CONTAINING PROTEIN-RELATED"/>
    <property type="match status" value="1"/>
</dbReference>
<dbReference type="RefSeq" id="XP_003047962.1">
    <property type="nucleotide sequence ID" value="XM_003047916.1"/>
</dbReference>
<dbReference type="HOGENOM" id="CLU_006926_3_2_1"/>
<dbReference type="eggNOG" id="ENOG502QTA0">
    <property type="taxonomic scope" value="Eukaryota"/>
</dbReference>
<keyword evidence="1" id="KW-0539">Nucleus</keyword>
<name>C7Z0S2_FUSV7</name>
<organism evidence="3 4">
    <name type="scientific">Fusarium vanettenii (strain ATCC MYA-4622 / CBS 123669 / FGSC 9596 / NRRL 45880 / 77-13-4)</name>
    <name type="common">Fusarium solani subsp. pisi</name>
    <dbReference type="NCBI Taxonomy" id="660122"/>
    <lineage>
        <taxon>Eukaryota</taxon>
        <taxon>Fungi</taxon>
        <taxon>Dikarya</taxon>
        <taxon>Ascomycota</taxon>
        <taxon>Pezizomycotina</taxon>
        <taxon>Sordariomycetes</taxon>
        <taxon>Hypocreomycetidae</taxon>
        <taxon>Hypocreales</taxon>
        <taxon>Nectriaceae</taxon>
        <taxon>Fusarium</taxon>
        <taxon>Fusarium solani species complex</taxon>
        <taxon>Fusarium vanettenii</taxon>
    </lineage>
</organism>
<sequence>QSDVEAKAPLINPLAFHTYDWVPGPKGQIVFMGTSSNWSFGRRVLTMTHERLTGTPLPIQNLHFGGLDGKVYDLKWDGNRRASPNDTLDPSILPAQDFALYLINSVKFHCGWLFNLFEEERFMEHFRQFHEHPSEYPRIAPLWYVHYLLVLALGKAFVVQSTKSRRPPGGELFVHAMKLMPDFTFFEADPVEQMQVLCCAALYLQCVDYPCQAYRLSHSLDDNYVQRCRTIWWTVYILERRMVSQMGVPIGISDETISTRFPTFPGQPEKLEALKIQVNFCRVLAKIDQTVYGLEGKLDNPSRSMRTKEWLGFLAHLHIYTCFNIKLGHLEVALMHWLQSESVKGLVQMCTESAQQILRILASLSDQGLLETFLPFDLDATFTATIVLLMAAAIDSSLLQDHTPWSQRAYAIFDEMNRRGNLVAEMFASELKQLESLLSKFLVKDHEPRLVPSINSHNTPRQDHVDGMDTSTVTVAEYPEPFSLETTEDFGLGLSYELSAEQLMNVADSLDIDSLTWPWPDEGVADSGSPGA</sequence>
<dbReference type="GO" id="GO:0006351">
    <property type="term" value="P:DNA-templated transcription"/>
    <property type="evidence" value="ECO:0007669"/>
    <property type="project" value="InterPro"/>
</dbReference>
<dbReference type="GeneID" id="9667319"/>
<dbReference type="OrthoDB" id="3990906at2759"/>
<dbReference type="OMA" id="KIHVDFC"/>
<proteinExistence type="predicted"/>
<keyword evidence="4" id="KW-1185">Reference proteome</keyword>
<dbReference type="AlphaFoldDB" id="C7Z0S2"/>
<dbReference type="InterPro" id="IPR050987">
    <property type="entry name" value="AtrR-like"/>
</dbReference>
<reference evidence="3 4" key="1">
    <citation type="journal article" date="2009" name="PLoS Genet.">
        <title>The genome of Nectria haematococca: contribution of supernumerary chromosomes to gene expansion.</title>
        <authorList>
            <person name="Coleman J.J."/>
            <person name="Rounsley S.D."/>
            <person name="Rodriguez-Carres M."/>
            <person name="Kuo A."/>
            <person name="Wasmann C.C."/>
            <person name="Grimwood J."/>
            <person name="Schmutz J."/>
            <person name="Taga M."/>
            <person name="White G.J."/>
            <person name="Zhou S."/>
            <person name="Schwartz D.C."/>
            <person name="Freitag M."/>
            <person name="Ma L.J."/>
            <person name="Danchin E.G."/>
            <person name="Henrissat B."/>
            <person name="Coutinho P.M."/>
            <person name="Nelson D.R."/>
            <person name="Straney D."/>
            <person name="Napoli C.A."/>
            <person name="Barker B.M."/>
            <person name="Gribskov M."/>
            <person name="Rep M."/>
            <person name="Kroken S."/>
            <person name="Molnar I."/>
            <person name="Rensing C."/>
            <person name="Kennell J.C."/>
            <person name="Zamora J."/>
            <person name="Farman M.L."/>
            <person name="Selker E.U."/>
            <person name="Salamov A."/>
            <person name="Shapiro H."/>
            <person name="Pangilinan J."/>
            <person name="Lindquist E."/>
            <person name="Lamers C."/>
            <person name="Grigoriev I.V."/>
            <person name="Geiser D.M."/>
            <person name="Covert S.F."/>
            <person name="Temporini E."/>
            <person name="Vanetten H.D."/>
        </authorList>
    </citation>
    <scope>NUCLEOTIDE SEQUENCE [LARGE SCALE GENOMIC DNA]</scope>
    <source>
        <strain evidence="4">ATCC MYA-4622 / CBS 123669 / FGSC 9596 / NRRL 45880 / 77-13-4</strain>
    </source>
</reference>
<dbReference type="SMART" id="SM00906">
    <property type="entry name" value="Fungal_trans"/>
    <property type="match status" value="1"/>
</dbReference>
<evidence type="ECO:0000259" key="2">
    <source>
        <dbReference type="SMART" id="SM00906"/>
    </source>
</evidence>
<accession>C7Z0S2</accession>
<dbReference type="KEGG" id="nhe:NECHADRAFT_39764"/>